<protein>
    <submittedName>
        <fullName evidence="2">Uncharacterized protein</fullName>
    </submittedName>
</protein>
<accession>A0A0B7AT17</accession>
<keyword evidence="1" id="KW-1133">Transmembrane helix</keyword>
<name>A0A0B7AT17_9EUPU</name>
<dbReference type="AlphaFoldDB" id="A0A0B7AT17"/>
<evidence type="ECO:0000313" key="2">
    <source>
        <dbReference type="EMBL" id="CEK84184.1"/>
    </source>
</evidence>
<reference evidence="2" key="1">
    <citation type="submission" date="2014-12" db="EMBL/GenBank/DDBJ databases">
        <title>Insight into the proteome of Arion vulgaris.</title>
        <authorList>
            <person name="Aradska J."/>
            <person name="Bulat T."/>
            <person name="Smidak R."/>
            <person name="Sarate P."/>
            <person name="Gangsoo J."/>
            <person name="Sialana F."/>
            <person name="Bilban M."/>
            <person name="Lubec G."/>
        </authorList>
    </citation>
    <scope>NUCLEOTIDE SEQUENCE</scope>
    <source>
        <tissue evidence="2">Skin</tissue>
    </source>
</reference>
<proteinExistence type="predicted"/>
<keyword evidence="1" id="KW-0812">Transmembrane</keyword>
<gene>
    <name evidence="2" type="primary">ORF141190</name>
</gene>
<dbReference type="EMBL" id="HACG01037319">
    <property type="protein sequence ID" value="CEK84184.1"/>
    <property type="molecule type" value="Transcribed_RNA"/>
</dbReference>
<sequence>MLDPNYLLNEVILDQYVLLISVCLLIQQMVNLLVQKCPILLNDGSESNEMNVEVLNEAKTQKNYCQYKKEPV</sequence>
<feature type="non-terminal residue" evidence="2">
    <location>
        <position position="72"/>
    </location>
</feature>
<keyword evidence="1" id="KW-0472">Membrane</keyword>
<evidence type="ECO:0000256" key="1">
    <source>
        <dbReference type="SAM" id="Phobius"/>
    </source>
</evidence>
<organism evidence="2">
    <name type="scientific">Arion vulgaris</name>
    <dbReference type="NCBI Taxonomy" id="1028688"/>
    <lineage>
        <taxon>Eukaryota</taxon>
        <taxon>Metazoa</taxon>
        <taxon>Spiralia</taxon>
        <taxon>Lophotrochozoa</taxon>
        <taxon>Mollusca</taxon>
        <taxon>Gastropoda</taxon>
        <taxon>Heterobranchia</taxon>
        <taxon>Euthyneura</taxon>
        <taxon>Panpulmonata</taxon>
        <taxon>Eupulmonata</taxon>
        <taxon>Stylommatophora</taxon>
        <taxon>Helicina</taxon>
        <taxon>Arionoidea</taxon>
        <taxon>Arionidae</taxon>
        <taxon>Arion</taxon>
    </lineage>
</organism>
<feature type="transmembrane region" description="Helical" evidence="1">
    <location>
        <begin position="6"/>
        <end position="26"/>
    </location>
</feature>